<protein>
    <recommendedName>
        <fullName evidence="3">histidine kinase</fullName>
        <ecNumber evidence="3">2.7.13.3</ecNumber>
    </recommendedName>
</protein>
<keyword evidence="4" id="KW-0597">Phosphoprotein</keyword>
<evidence type="ECO:0000256" key="4">
    <source>
        <dbReference type="ARBA" id="ARBA00022553"/>
    </source>
</evidence>
<dbReference type="PANTHER" id="PTHR45436">
    <property type="entry name" value="SENSOR HISTIDINE KINASE YKOH"/>
    <property type="match status" value="1"/>
</dbReference>
<reference evidence="14" key="1">
    <citation type="journal article" date="2020" name="mSystems">
        <title>Genome- and Community-Level Interaction Insights into Carbon Utilization and Element Cycling Functions of Hydrothermarchaeota in Hydrothermal Sediment.</title>
        <authorList>
            <person name="Zhou Z."/>
            <person name="Liu Y."/>
            <person name="Xu W."/>
            <person name="Pan J."/>
            <person name="Luo Z.H."/>
            <person name="Li M."/>
        </authorList>
    </citation>
    <scope>NUCLEOTIDE SEQUENCE [LARGE SCALE GENOMIC DNA]</scope>
    <source>
        <strain evidence="14">SpSt-246</strain>
    </source>
</reference>
<dbReference type="PRINTS" id="PR00344">
    <property type="entry name" value="BCTRLSENSOR"/>
</dbReference>
<evidence type="ECO:0000259" key="13">
    <source>
        <dbReference type="PROSITE" id="PS50885"/>
    </source>
</evidence>
<dbReference type="SMART" id="SM00388">
    <property type="entry name" value="HisKA"/>
    <property type="match status" value="1"/>
</dbReference>
<dbReference type="InterPro" id="IPR036097">
    <property type="entry name" value="HisK_dim/P_sf"/>
</dbReference>
<dbReference type="AlphaFoldDB" id="A0A7C2GDG7"/>
<name>A0A7C2GDG7_9DEIN</name>
<dbReference type="EC" id="2.7.13.3" evidence="3"/>
<comment type="catalytic activity">
    <reaction evidence="1">
        <text>ATP + protein L-histidine = ADP + protein N-phospho-L-histidine.</text>
        <dbReference type="EC" id="2.7.13.3"/>
    </reaction>
</comment>
<dbReference type="GO" id="GO:0000155">
    <property type="term" value="F:phosphorelay sensor kinase activity"/>
    <property type="evidence" value="ECO:0007669"/>
    <property type="project" value="InterPro"/>
</dbReference>
<comment type="caution">
    <text evidence="14">The sequence shown here is derived from an EMBL/GenBank/DDBJ whole genome shotgun (WGS) entry which is preliminary data.</text>
</comment>
<evidence type="ECO:0000256" key="11">
    <source>
        <dbReference type="SAM" id="Phobius"/>
    </source>
</evidence>
<evidence type="ECO:0000256" key="9">
    <source>
        <dbReference type="ARBA" id="ARBA00023012"/>
    </source>
</evidence>
<keyword evidence="6 11" id="KW-0812">Transmembrane</keyword>
<dbReference type="SUPFAM" id="SSF47384">
    <property type="entry name" value="Homodimeric domain of signal transducing histidine kinase"/>
    <property type="match status" value="1"/>
</dbReference>
<keyword evidence="7 14" id="KW-0418">Kinase</keyword>
<dbReference type="Gene3D" id="6.10.340.10">
    <property type="match status" value="1"/>
</dbReference>
<accession>A0A7C2GDG7</accession>
<feature type="domain" description="HAMP" evidence="13">
    <location>
        <begin position="152"/>
        <end position="209"/>
    </location>
</feature>
<evidence type="ECO:0000313" key="14">
    <source>
        <dbReference type="EMBL" id="HEH82170.1"/>
    </source>
</evidence>
<dbReference type="Pfam" id="PF00672">
    <property type="entry name" value="HAMP"/>
    <property type="match status" value="1"/>
</dbReference>
<evidence type="ECO:0000256" key="5">
    <source>
        <dbReference type="ARBA" id="ARBA00022679"/>
    </source>
</evidence>
<evidence type="ECO:0000256" key="1">
    <source>
        <dbReference type="ARBA" id="ARBA00000085"/>
    </source>
</evidence>
<dbReference type="InterPro" id="IPR036890">
    <property type="entry name" value="HATPase_C_sf"/>
</dbReference>
<feature type="domain" description="Histidine kinase" evidence="12">
    <location>
        <begin position="217"/>
        <end position="407"/>
    </location>
</feature>
<dbReference type="InterPro" id="IPR005467">
    <property type="entry name" value="His_kinase_dom"/>
</dbReference>
<evidence type="ECO:0000256" key="8">
    <source>
        <dbReference type="ARBA" id="ARBA00022989"/>
    </source>
</evidence>
<dbReference type="Pfam" id="PF00512">
    <property type="entry name" value="HisKA"/>
    <property type="match status" value="1"/>
</dbReference>
<evidence type="ECO:0000256" key="7">
    <source>
        <dbReference type="ARBA" id="ARBA00022777"/>
    </source>
</evidence>
<dbReference type="CDD" id="cd00082">
    <property type="entry name" value="HisKA"/>
    <property type="match status" value="1"/>
</dbReference>
<dbReference type="PANTHER" id="PTHR45436:SF5">
    <property type="entry name" value="SENSOR HISTIDINE KINASE TRCS"/>
    <property type="match status" value="1"/>
</dbReference>
<organism evidence="14">
    <name type="scientific">Thermus islandicus</name>
    <dbReference type="NCBI Taxonomy" id="540988"/>
    <lineage>
        <taxon>Bacteria</taxon>
        <taxon>Thermotogati</taxon>
        <taxon>Deinococcota</taxon>
        <taxon>Deinococci</taxon>
        <taxon>Thermales</taxon>
        <taxon>Thermaceae</taxon>
        <taxon>Thermus</taxon>
    </lineage>
</organism>
<evidence type="ECO:0000256" key="3">
    <source>
        <dbReference type="ARBA" id="ARBA00012438"/>
    </source>
</evidence>
<dbReference type="InterPro" id="IPR004358">
    <property type="entry name" value="Sig_transdc_His_kin-like_C"/>
</dbReference>
<keyword evidence="5" id="KW-0808">Transferase</keyword>
<gene>
    <name evidence="14" type="ORF">ENP73_04050</name>
</gene>
<evidence type="ECO:0000256" key="2">
    <source>
        <dbReference type="ARBA" id="ARBA00004370"/>
    </source>
</evidence>
<evidence type="ECO:0000256" key="6">
    <source>
        <dbReference type="ARBA" id="ARBA00022692"/>
    </source>
</evidence>
<evidence type="ECO:0000256" key="10">
    <source>
        <dbReference type="ARBA" id="ARBA00023136"/>
    </source>
</evidence>
<dbReference type="Gene3D" id="3.30.565.10">
    <property type="entry name" value="Histidine kinase-like ATPase, C-terminal domain"/>
    <property type="match status" value="1"/>
</dbReference>
<comment type="subcellular location">
    <subcellularLocation>
        <location evidence="2">Membrane</location>
    </subcellularLocation>
</comment>
<proteinExistence type="predicted"/>
<dbReference type="CDD" id="cd06225">
    <property type="entry name" value="HAMP"/>
    <property type="match status" value="1"/>
</dbReference>
<dbReference type="SMART" id="SM00304">
    <property type="entry name" value="HAMP"/>
    <property type="match status" value="1"/>
</dbReference>
<keyword evidence="9" id="KW-0902">Two-component regulatory system</keyword>
<evidence type="ECO:0000259" key="12">
    <source>
        <dbReference type="PROSITE" id="PS50109"/>
    </source>
</evidence>
<dbReference type="EMBL" id="DSKL01000171">
    <property type="protein sequence ID" value="HEH82170.1"/>
    <property type="molecule type" value="Genomic_DNA"/>
</dbReference>
<keyword evidence="8 11" id="KW-1133">Transmembrane helix</keyword>
<dbReference type="PROSITE" id="PS50885">
    <property type="entry name" value="HAMP"/>
    <property type="match status" value="1"/>
</dbReference>
<dbReference type="SMART" id="SM00387">
    <property type="entry name" value="HATPase_c"/>
    <property type="match status" value="1"/>
</dbReference>
<dbReference type="Gene3D" id="1.10.287.130">
    <property type="match status" value="1"/>
</dbReference>
<dbReference type="Pfam" id="PF02518">
    <property type="entry name" value="HATPase_c"/>
    <property type="match status" value="1"/>
</dbReference>
<feature type="transmembrane region" description="Helical" evidence="11">
    <location>
        <begin position="132"/>
        <end position="151"/>
    </location>
</feature>
<dbReference type="PROSITE" id="PS50109">
    <property type="entry name" value="HIS_KIN"/>
    <property type="match status" value="1"/>
</dbReference>
<dbReference type="InterPro" id="IPR003661">
    <property type="entry name" value="HisK_dim/P_dom"/>
</dbReference>
<dbReference type="InterPro" id="IPR003594">
    <property type="entry name" value="HATPase_dom"/>
</dbReference>
<keyword evidence="10 11" id="KW-0472">Membrane</keyword>
<dbReference type="GO" id="GO:0016020">
    <property type="term" value="C:membrane"/>
    <property type="evidence" value="ECO:0007669"/>
    <property type="project" value="UniProtKB-SubCell"/>
</dbReference>
<dbReference type="SUPFAM" id="SSF55874">
    <property type="entry name" value="ATPase domain of HSP90 chaperone/DNA topoisomerase II/histidine kinase"/>
    <property type="match status" value="1"/>
</dbReference>
<sequence>MSLRLRLFLTLVLISLFFGGFYAGVSYFSFARTVWEDIQGDLDLGASLAREALRLDPSGRPYLARPEVLWRIHYPMAIRVYQGDQVVLEAGLLDPPLEDWLSRDFVWERYKVVVFLQLGQYVRALRNAAKTLLLPVPFLLLLVLVLSFLAARALSDPLRRLTQATGVLAEALEAGRPLPPTPFFPTRDEVGQLAETFARLRQALLAALERERAFTRFASHQLRTPLAVLRTHLAVLKEGLLPPEEVLGRLEAALARAEATLSALLALARASSPQREVVSLEGFLREVFPECRLRGRGDLLVLGDPDLLRQVLENLRENALRYGAPPYEAHLEAQGGEAVLRIRDHGPGVPAEDLVRLGEPFFRKGRGEGYGLGLAFVRRALEAMGGGVVFRSSGEGLEVEVRLPLAAEA</sequence>
<dbReference type="InterPro" id="IPR050428">
    <property type="entry name" value="TCS_sensor_his_kinase"/>
</dbReference>
<dbReference type="InterPro" id="IPR003660">
    <property type="entry name" value="HAMP_dom"/>
</dbReference>